<dbReference type="Proteomes" id="UP000615696">
    <property type="component" value="Segment"/>
</dbReference>
<accession>A0A7S5R9P4</accession>
<protein>
    <submittedName>
        <fullName evidence="1">Putative GTP-binding protein</fullName>
    </submittedName>
</protein>
<evidence type="ECO:0000313" key="1">
    <source>
        <dbReference type="EMBL" id="QIG73691.1"/>
    </source>
</evidence>
<keyword evidence="2" id="KW-1185">Reference proteome</keyword>
<reference evidence="1 2" key="1">
    <citation type="submission" date="2020-01" db="EMBL/GenBank/DDBJ databases">
        <title>Patterns of diversity and host range of bacteriophage communities associated with bean-nodulatin bacteria.</title>
        <authorList>
            <person name="Vann Cauwenberghe J."/>
            <person name="Santamaria R.I."/>
            <person name="Bustos P."/>
            <person name="Juarez S."/>
            <person name="Gonzalez V."/>
        </authorList>
    </citation>
    <scope>NUCLEOTIDE SEQUENCE [LARGE SCALE GENOMIC DNA]</scope>
    <source>
        <strain evidence="2">RHph</strain>
    </source>
</reference>
<name>A0A7S5R9P4_9CAUD</name>
<proteinExistence type="predicted"/>
<dbReference type="EMBL" id="MN988532">
    <property type="protein sequence ID" value="QIG73691.1"/>
    <property type="molecule type" value="Genomic_DNA"/>
</dbReference>
<evidence type="ECO:0000313" key="2">
    <source>
        <dbReference type="Proteomes" id="UP000615696"/>
    </source>
</evidence>
<organism evidence="1 2">
    <name type="scientific">Rhizobium phage RHph_I1_9</name>
    <dbReference type="NCBI Taxonomy" id="2509729"/>
    <lineage>
        <taxon>Viruses</taxon>
        <taxon>Duplodnaviria</taxon>
        <taxon>Heunggongvirae</taxon>
        <taxon>Uroviricota</taxon>
        <taxon>Caudoviricetes</taxon>
        <taxon>Pootjesviridae</taxon>
        <taxon>Staniewskivirinae</taxon>
        <taxon>Trinifflemingvirus</taxon>
        <taxon>Trinifflemingvirus I19</taxon>
    </lineage>
</organism>
<gene>
    <name evidence="1" type="ORF">EVC04_254</name>
</gene>
<sequence length="90" mass="9740">MAAGRARGVDTIAEMFAYAVGIPFTPFEADWNKLGPAAGPERNGRMLREFKPHATVAFPGTTGTAHMKEISRRAGVPVIEFDPVRQGLDI</sequence>